<dbReference type="EnsemblBacteria" id="ABC24142">
    <property type="protein sequence ID" value="ABC24142"/>
    <property type="gene ID" value="Rru_A3348"/>
</dbReference>
<protein>
    <recommendedName>
        <fullName evidence="3">DNA recombination protein RmuC homolog</fullName>
    </recommendedName>
</protein>
<dbReference type="PATRIC" id="fig|269796.9.peg.3462"/>
<evidence type="ECO:0000256" key="5">
    <source>
        <dbReference type="ARBA" id="ARBA00023172"/>
    </source>
</evidence>
<accession>Q2RP03</accession>
<organism evidence="8 9">
    <name type="scientific">Rhodospirillum rubrum (strain ATCC 11170 / ATH 1.1.1 / DSM 467 / LMG 4362 / NCIMB 8255 / S1)</name>
    <dbReference type="NCBI Taxonomy" id="269796"/>
    <lineage>
        <taxon>Bacteria</taxon>
        <taxon>Pseudomonadati</taxon>
        <taxon>Pseudomonadota</taxon>
        <taxon>Alphaproteobacteria</taxon>
        <taxon>Rhodospirillales</taxon>
        <taxon>Rhodospirillaceae</taxon>
        <taxon>Rhodospirillum</taxon>
    </lineage>
</organism>
<evidence type="ECO:0000256" key="4">
    <source>
        <dbReference type="ARBA" id="ARBA00023054"/>
    </source>
</evidence>
<evidence type="ECO:0000256" key="7">
    <source>
        <dbReference type="SAM" id="Phobius"/>
    </source>
</evidence>
<feature type="coiled-coil region" evidence="6">
    <location>
        <begin position="130"/>
        <end position="157"/>
    </location>
</feature>
<keyword evidence="4 6" id="KW-0175">Coiled coil</keyword>
<dbReference type="EMBL" id="CP000230">
    <property type="protein sequence ID" value="ABC24142.1"/>
    <property type="molecule type" value="Genomic_DNA"/>
</dbReference>
<dbReference type="Proteomes" id="UP000001929">
    <property type="component" value="Chromosome"/>
</dbReference>
<evidence type="ECO:0000256" key="3">
    <source>
        <dbReference type="ARBA" id="ARBA00021840"/>
    </source>
</evidence>
<dbReference type="PANTHER" id="PTHR30563:SF0">
    <property type="entry name" value="DNA RECOMBINATION PROTEIN RMUC"/>
    <property type="match status" value="1"/>
</dbReference>
<comment type="similarity">
    <text evidence="2">Belongs to the RmuC family.</text>
</comment>
<dbReference type="GO" id="GO:0006310">
    <property type="term" value="P:DNA recombination"/>
    <property type="evidence" value="ECO:0007669"/>
    <property type="project" value="UniProtKB-KW"/>
</dbReference>
<dbReference type="RefSeq" id="WP_011391095.1">
    <property type="nucleotide sequence ID" value="NC_007643.1"/>
</dbReference>
<feature type="transmembrane region" description="Helical" evidence="7">
    <location>
        <begin position="20"/>
        <end position="41"/>
    </location>
</feature>
<dbReference type="eggNOG" id="COG1322">
    <property type="taxonomic scope" value="Bacteria"/>
</dbReference>
<reference evidence="8 9" key="1">
    <citation type="journal article" date="2011" name="Stand. Genomic Sci.">
        <title>Complete genome sequence of Rhodospirillum rubrum type strain (S1).</title>
        <authorList>
            <person name="Munk A.C."/>
            <person name="Copeland A."/>
            <person name="Lucas S."/>
            <person name="Lapidus A."/>
            <person name="Del Rio T.G."/>
            <person name="Barry K."/>
            <person name="Detter J.C."/>
            <person name="Hammon N."/>
            <person name="Israni S."/>
            <person name="Pitluck S."/>
            <person name="Brettin T."/>
            <person name="Bruce D."/>
            <person name="Han C."/>
            <person name="Tapia R."/>
            <person name="Gilna P."/>
            <person name="Schmutz J."/>
            <person name="Larimer F."/>
            <person name="Land M."/>
            <person name="Kyrpides N.C."/>
            <person name="Mavromatis K."/>
            <person name="Richardson P."/>
            <person name="Rohde M."/>
            <person name="Goker M."/>
            <person name="Klenk H.P."/>
            <person name="Zhang Y."/>
            <person name="Roberts G.P."/>
            <person name="Reslewic S."/>
            <person name="Schwartz D.C."/>
        </authorList>
    </citation>
    <scope>NUCLEOTIDE SEQUENCE [LARGE SCALE GENOMIC DNA]</scope>
    <source>
        <strain evidence="9">ATCC 11170 / ATH 1.1.1 / DSM 467 / LMG 4362 / NCIMB 8255 / S1</strain>
    </source>
</reference>
<dbReference type="STRING" id="269796.Rru_A3348"/>
<evidence type="ECO:0000313" key="9">
    <source>
        <dbReference type="Proteomes" id="UP000001929"/>
    </source>
</evidence>
<dbReference type="Pfam" id="PF02646">
    <property type="entry name" value="RmuC"/>
    <property type="match status" value="1"/>
</dbReference>
<dbReference type="PANTHER" id="PTHR30563">
    <property type="entry name" value="DNA RECOMBINATION PROTEIN RMUC"/>
    <property type="match status" value="1"/>
</dbReference>
<gene>
    <name evidence="8" type="ordered locus">Rru_A3348</name>
</gene>
<keyword evidence="9" id="KW-1185">Reference proteome</keyword>
<proteinExistence type="inferred from homology"/>
<keyword evidence="7" id="KW-1133">Transmembrane helix</keyword>
<evidence type="ECO:0000313" key="8">
    <source>
        <dbReference type="EMBL" id="ABC24142.1"/>
    </source>
</evidence>
<dbReference type="PhylomeDB" id="Q2RP03"/>
<keyword evidence="5" id="KW-0233">DNA recombination</keyword>
<dbReference type="KEGG" id="rru:Rru_A3348"/>
<name>Q2RP03_RHORT</name>
<dbReference type="InterPro" id="IPR003798">
    <property type="entry name" value="DNA_recombination_RmuC"/>
</dbReference>
<keyword evidence="7" id="KW-0472">Membrane</keyword>
<comment type="function">
    <text evidence="1">Involved in DNA recombination.</text>
</comment>
<evidence type="ECO:0000256" key="6">
    <source>
        <dbReference type="SAM" id="Coils"/>
    </source>
</evidence>
<keyword evidence="7" id="KW-0812">Transmembrane</keyword>
<evidence type="ECO:0000256" key="1">
    <source>
        <dbReference type="ARBA" id="ARBA00003416"/>
    </source>
</evidence>
<dbReference type="AlphaFoldDB" id="Q2RP03"/>
<evidence type="ECO:0000256" key="2">
    <source>
        <dbReference type="ARBA" id="ARBA00009840"/>
    </source>
</evidence>
<dbReference type="HOGENOM" id="CLU_020365_0_1_5"/>
<sequence>MTDLSTMFQALGARLAAPQGLALLIALMAAVAGIIALILVLRRPGGGDGRLSSLAAAQVEMAGRLGQMAKSQAAATALLADRLQSQERQVSRVLDERITDLTRRVGEGLQRSTEKTAESMQDLRARLATIDAAQKNIAEMSEKMTSLQDILSNKQARGAMGQTQMEDLVRDLLPPSAYRFQAKMGNGRIADCLLTLPNPPGAIAIDAKYPLESYRALRAAGSDAERLQAGRAFAADVLRHVRDIAERYIIADETAESALMFLPAEAVYAELHANYPQVVEQAFRRRVWIVSPTTLMATLNTVRAILKDARMNDMAVLIRREVRALIDDVNRLDDRVGKLARHFGQTGEDLRQIQISTEKIMRRGDRIEEVQFGQDEPESLPPPTGEIKIPLA</sequence>